<evidence type="ECO:0000313" key="7">
    <source>
        <dbReference type="EMBL" id="MDF0480823.1"/>
    </source>
</evidence>
<comment type="subcellular location">
    <subcellularLocation>
        <location evidence="1">Cell membrane</location>
        <topology evidence="1">Multi-pass membrane protein</topology>
    </subcellularLocation>
</comment>
<gene>
    <name evidence="7" type="ORF">OL233_11085</name>
</gene>
<keyword evidence="5 6" id="KW-0472">Membrane</keyword>
<dbReference type="Proteomes" id="UP001147148">
    <property type="component" value="Unassembled WGS sequence"/>
</dbReference>
<dbReference type="RefSeq" id="WP_275472371.1">
    <property type="nucleotide sequence ID" value="NZ_JAPDSH010000012.1"/>
</dbReference>
<dbReference type="Pfam" id="PF06081">
    <property type="entry name" value="ArAE_1"/>
    <property type="match status" value="1"/>
</dbReference>
<proteinExistence type="predicted"/>
<keyword evidence="8" id="KW-1185">Reference proteome</keyword>
<evidence type="ECO:0000313" key="8">
    <source>
        <dbReference type="Proteomes" id="UP001147148"/>
    </source>
</evidence>
<name>A0ABT5X4C8_9ENTE</name>
<organism evidence="7 8">
    <name type="scientific">Vagococcus proximus</name>
    <dbReference type="NCBI Taxonomy" id="2991417"/>
    <lineage>
        <taxon>Bacteria</taxon>
        <taxon>Bacillati</taxon>
        <taxon>Bacillota</taxon>
        <taxon>Bacilli</taxon>
        <taxon>Lactobacillales</taxon>
        <taxon>Enterococcaceae</taxon>
        <taxon>Vagococcus</taxon>
    </lineage>
</organism>
<accession>A0ABT5X4C8</accession>
<feature type="transmembrane region" description="Helical" evidence="6">
    <location>
        <begin position="90"/>
        <end position="108"/>
    </location>
</feature>
<feature type="transmembrane region" description="Helical" evidence="6">
    <location>
        <begin position="65"/>
        <end position="84"/>
    </location>
</feature>
<evidence type="ECO:0000256" key="1">
    <source>
        <dbReference type="ARBA" id="ARBA00004651"/>
    </source>
</evidence>
<reference evidence="7" key="1">
    <citation type="submission" date="2022-10" db="EMBL/GenBank/DDBJ databases">
        <title>Vagococcus sp. isolated from poultry meat.</title>
        <authorList>
            <person name="Johansson P."/>
            <person name="Bjorkroth J."/>
        </authorList>
    </citation>
    <scope>NUCLEOTIDE SEQUENCE</scope>
    <source>
        <strain evidence="7">PNs007</strain>
    </source>
</reference>
<evidence type="ECO:0000256" key="4">
    <source>
        <dbReference type="ARBA" id="ARBA00022989"/>
    </source>
</evidence>
<keyword evidence="4 6" id="KW-1133">Transmembrane helix</keyword>
<dbReference type="InterPro" id="IPR010343">
    <property type="entry name" value="ArAE_1"/>
</dbReference>
<feature type="transmembrane region" description="Helical" evidence="6">
    <location>
        <begin position="20"/>
        <end position="44"/>
    </location>
</feature>
<feature type="transmembrane region" description="Helical" evidence="6">
    <location>
        <begin position="115"/>
        <end position="133"/>
    </location>
</feature>
<dbReference type="EMBL" id="JAPDSH010000012">
    <property type="protein sequence ID" value="MDF0480823.1"/>
    <property type="molecule type" value="Genomic_DNA"/>
</dbReference>
<protein>
    <submittedName>
        <fullName evidence="7">Aromatic acid exporter family protein</fullName>
    </submittedName>
</protein>
<keyword evidence="3 6" id="KW-0812">Transmembrane</keyword>
<evidence type="ECO:0000256" key="3">
    <source>
        <dbReference type="ARBA" id="ARBA00022692"/>
    </source>
</evidence>
<feature type="transmembrane region" description="Helical" evidence="6">
    <location>
        <begin position="139"/>
        <end position="160"/>
    </location>
</feature>
<evidence type="ECO:0000256" key="2">
    <source>
        <dbReference type="ARBA" id="ARBA00022475"/>
    </source>
</evidence>
<comment type="caution">
    <text evidence="7">The sequence shown here is derived from an EMBL/GenBank/DDBJ whole genome shotgun (WGS) entry which is preliminary data.</text>
</comment>
<sequence length="192" mass="21311">MLRNKEVTSRLKIGMRTIKTGISVFFCIVISFLFNRDTYVVAAITAIFTLREDMENTIRYGRHRVVGNIVGALTSLVVITIFKIFGDSELVQVVAIPIVIVLMIATLSNIKCHEGTVGASATLLTILFMIPNTESYSYALARVVDGFIGMFIALAVNHILPNRKMHLEVIDKETMEIVEDDLEKSDGEKVTG</sequence>
<keyword evidence="2" id="KW-1003">Cell membrane</keyword>
<evidence type="ECO:0000256" key="6">
    <source>
        <dbReference type="SAM" id="Phobius"/>
    </source>
</evidence>
<evidence type="ECO:0000256" key="5">
    <source>
        <dbReference type="ARBA" id="ARBA00023136"/>
    </source>
</evidence>